<dbReference type="Pfam" id="PF03403">
    <property type="entry name" value="PAF-AH_p_II"/>
    <property type="match status" value="1"/>
</dbReference>
<evidence type="ECO:0000313" key="5">
    <source>
        <dbReference type="EMBL" id="KKN49166.1"/>
    </source>
</evidence>
<dbReference type="InterPro" id="IPR041127">
    <property type="entry name" value="PET_hydrolase/cutinase-like"/>
</dbReference>
<keyword evidence="2" id="KW-0442">Lipid degradation</keyword>
<dbReference type="SUPFAM" id="SSF53474">
    <property type="entry name" value="alpha/beta-Hydrolases"/>
    <property type="match status" value="1"/>
</dbReference>
<dbReference type="GO" id="GO:0003847">
    <property type="term" value="F:1-alkyl-2-acetylglycerophosphocholine esterase activity"/>
    <property type="evidence" value="ECO:0007669"/>
    <property type="project" value="TreeGrafter"/>
</dbReference>
<dbReference type="GO" id="GO:0016042">
    <property type="term" value="P:lipid catabolic process"/>
    <property type="evidence" value="ECO:0007669"/>
    <property type="project" value="UniProtKB-KW"/>
</dbReference>
<organism evidence="5">
    <name type="scientific">marine sediment metagenome</name>
    <dbReference type="NCBI Taxonomy" id="412755"/>
    <lineage>
        <taxon>unclassified sequences</taxon>
        <taxon>metagenomes</taxon>
        <taxon>ecological metagenomes</taxon>
    </lineage>
</organism>
<protein>
    <recommendedName>
        <fullName evidence="4">PET hydrolase/cutinase-like domain-containing protein</fullName>
    </recommendedName>
</protein>
<feature type="domain" description="PET hydrolase/cutinase-like" evidence="4">
    <location>
        <begin position="157"/>
        <end position="276"/>
    </location>
</feature>
<dbReference type="EMBL" id="LAZR01001180">
    <property type="protein sequence ID" value="KKN49166.1"/>
    <property type="molecule type" value="Genomic_DNA"/>
</dbReference>
<reference evidence="5" key="1">
    <citation type="journal article" date="2015" name="Nature">
        <title>Complex archaea that bridge the gap between prokaryotes and eukaryotes.</title>
        <authorList>
            <person name="Spang A."/>
            <person name="Saw J.H."/>
            <person name="Jorgensen S.L."/>
            <person name="Zaremba-Niedzwiedzka K."/>
            <person name="Martijn J."/>
            <person name="Lind A.E."/>
            <person name="van Eijk R."/>
            <person name="Schleper C."/>
            <person name="Guy L."/>
            <person name="Ettema T.J."/>
        </authorList>
    </citation>
    <scope>NUCLEOTIDE SEQUENCE</scope>
</reference>
<proteinExistence type="predicted"/>
<evidence type="ECO:0000256" key="2">
    <source>
        <dbReference type="ARBA" id="ARBA00022963"/>
    </source>
</evidence>
<gene>
    <name evidence="5" type="ORF">LCGC14_0645460</name>
</gene>
<dbReference type="InterPro" id="IPR029058">
    <property type="entry name" value="AB_hydrolase_fold"/>
</dbReference>
<keyword evidence="3" id="KW-0443">Lipid metabolism</keyword>
<dbReference type="PANTHER" id="PTHR10272:SF0">
    <property type="entry name" value="PLATELET-ACTIVATING FACTOR ACETYLHYDROLASE"/>
    <property type="match status" value="1"/>
</dbReference>
<dbReference type="AlphaFoldDB" id="A0A0F9TJJ0"/>
<name>A0A0F9TJJ0_9ZZZZ</name>
<comment type="caution">
    <text evidence="5">The sequence shown here is derived from an EMBL/GenBank/DDBJ whole genome shotgun (WGS) entry which is preliminary data.</text>
</comment>
<dbReference type="PANTHER" id="PTHR10272">
    <property type="entry name" value="PLATELET-ACTIVATING FACTOR ACETYLHYDROLASE"/>
    <property type="match status" value="1"/>
</dbReference>
<sequence>MSNDNLNYDPFIRGPFPVGVLTENLTDSERNRNLPIEIWYPALEKYTGQDLVEETQDEYELFAQKIKQDAVREAQLREGCYPLIMFSHGFSGHRRQTTHFCTHLASHGYVVASVDHTGNTMMDLIQNYIANQSGASSTDMETLGTQSAYDRPLDIKFAIDCLLKGETLIPTNNLDSSKIGMTGHSFGGWTTLVMPSIDKRIKATLPLAPGGGNSGEASIITLGDQLNWDHEVPTLYLVGEGDVILPLKGMYDLFNRTKEPKRMVILKNADHFHFNDRIEQTHEFFRNQASIMRSEDATGLSEKMRPVSELCPAEKAYSFIRGLGLAHMDAFIQKDLIANQFITNGLKASLTKRKIDAKIV</sequence>
<evidence type="ECO:0000256" key="3">
    <source>
        <dbReference type="ARBA" id="ARBA00023098"/>
    </source>
</evidence>
<evidence type="ECO:0000256" key="1">
    <source>
        <dbReference type="ARBA" id="ARBA00022801"/>
    </source>
</evidence>
<dbReference type="Gene3D" id="3.40.50.1820">
    <property type="entry name" value="alpha/beta hydrolase"/>
    <property type="match status" value="1"/>
</dbReference>
<evidence type="ECO:0000259" key="4">
    <source>
        <dbReference type="Pfam" id="PF12740"/>
    </source>
</evidence>
<keyword evidence="1" id="KW-0378">Hydrolase</keyword>
<accession>A0A0F9TJJ0</accession>
<dbReference type="Pfam" id="PF12740">
    <property type="entry name" value="PETase"/>
    <property type="match status" value="1"/>
</dbReference>